<dbReference type="EMBL" id="LBOZ01000002">
    <property type="protein sequence ID" value="KKP48069.1"/>
    <property type="molecule type" value="Genomic_DNA"/>
</dbReference>
<evidence type="ECO:0000313" key="3">
    <source>
        <dbReference type="EMBL" id="KKP48069.1"/>
    </source>
</evidence>
<keyword evidence="2" id="KW-0472">Membrane</keyword>
<comment type="caution">
    <text evidence="3">The sequence shown here is derived from an EMBL/GenBank/DDBJ whole genome shotgun (WGS) entry which is preliminary data.</text>
</comment>
<keyword evidence="2" id="KW-1133">Transmembrane helix</keyword>
<accession>A0A0F9ZV35</accession>
<sequence length="178" mass="19763">MDKKINLIPEDLAVPASVVKLTKIINKLSIVMSVVLIVAVLGIVSLLFYFLTNLKRAEASNSLLKDEVTTLEKVEQQLVLTKDKISKINQVKLFDSSDLNLDNFKILQNIIPEFPDLILGEVQISSKGIEILISGKDTVSFITFLRRIKEFDAFPNVAISSFSLNPKSGISLNLIYGI</sequence>
<keyword evidence="2" id="KW-0812">Transmembrane</keyword>
<dbReference type="AlphaFoldDB" id="A0A0F9ZV35"/>
<evidence type="ECO:0000313" key="4">
    <source>
        <dbReference type="Proteomes" id="UP000033995"/>
    </source>
</evidence>
<name>A0A0F9ZV35_9BACT</name>
<organism evidence="3 4">
    <name type="scientific">Candidatus Woesebacteria bacterium GW2011_GWA2_33_28</name>
    <dbReference type="NCBI Taxonomy" id="1618561"/>
    <lineage>
        <taxon>Bacteria</taxon>
        <taxon>Candidatus Woeseibacteriota</taxon>
    </lineage>
</organism>
<dbReference type="Proteomes" id="UP000033995">
    <property type="component" value="Unassembled WGS sequence"/>
</dbReference>
<evidence type="ECO:0008006" key="5">
    <source>
        <dbReference type="Google" id="ProtNLM"/>
    </source>
</evidence>
<feature type="coiled-coil region" evidence="1">
    <location>
        <begin position="54"/>
        <end position="91"/>
    </location>
</feature>
<reference evidence="3 4" key="1">
    <citation type="journal article" date="2015" name="Nature">
        <title>rRNA introns, odd ribosomes, and small enigmatic genomes across a large radiation of phyla.</title>
        <authorList>
            <person name="Brown C.T."/>
            <person name="Hug L.A."/>
            <person name="Thomas B.C."/>
            <person name="Sharon I."/>
            <person name="Castelle C.J."/>
            <person name="Singh A."/>
            <person name="Wilkins M.J."/>
            <person name="Williams K.H."/>
            <person name="Banfield J.F."/>
        </authorList>
    </citation>
    <scope>NUCLEOTIDE SEQUENCE [LARGE SCALE GENOMIC DNA]</scope>
</reference>
<proteinExistence type="predicted"/>
<gene>
    <name evidence="3" type="ORF">UR38_C0002G0172</name>
</gene>
<evidence type="ECO:0000256" key="2">
    <source>
        <dbReference type="SAM" id="Phobius"/>
    </source>
</evidence>
<protein>
    <recommendedName>
        <fullName evidence="5">Fimbrial assembly family protein</fullName>
    </recommendedName>
</protein>
<feature type="transmembrane region" description="Helical" evidence="2">
    <location>
        <begin position="30"/>
        <end position="51"/>
    </location>
</feature>
<keyword evidence="1" id="KW-0175">Coiled coil</keyword>
<evidence type="ECO:0000256" key="1">
    <source>
        <dbReference type="SAM" id="Coils"/>
    </source>
</evidence>